<dbReference type="InterPro" id="IPR044731">
    <property type="entry name" value="BDH-like"/>
</dbReference>
<proteinExistence type="predicted"/>
<dbReference type="PROSITE" id="PS00060">
    <property type="entry name" value="ADH_IRON_2"/>
    <property type="match status" value="1"/>
</dbReference>
<dbReference type="Gene3D" id="3.40.50.1970">
    <property type="match status" value="1"/>
</dbReference>
<dbReference type="Gene3D" id="1.20.1090.10">
    <property type="entry name" value="Dehydroquinate synthase-like - alpha domain"/>
    <property type="match status" value="1"/>
</dbReference>
<evidence type="ECO:0000313" key="5">
    <source>
        <dbReference type="Proteomes" id="UP000307943"/>
    </source>
</evidence>
<evidence type="ECO:0000256" key="1">
    <source>
        <dbReference type="ARBA" id="ARBA00023002"/>
    </source>
</evidence>
<evidence type="ECO:0000259" key="2">
    <source>
        <dbReference type="Pfam" id="PF00465"/>
    </source>
</evidence>
<comment type="caution">
    <text evidence="4">The sequence shown here is derived from an EMBL/GenBank/DDBJ whole genome shotgun (WGS) entry which is preliminary data.</text>
</comment>
<dbReference type="InterPro" id="IPR056798">
    <property type="entry name" value="ADH_Fe_C"/>
</dbReference>
<dbReference type="InterPro" id="IPR001670">
    <property type="entry name" value="ADH_Fe/GldA"/>
</dbReference>
<accession>A0A5C4TIT5</accession>
<evidence type="ECO:0000313" key="4">
    <source>
        <dbReference type="EMBL" id="TNJ68350.1"/>
    </source>
</evidence>
<dbReference type="GO" id="GO:0046872">
    <property type="term" value="F:metal ion binding"/>
    <property type="evidence" value="ECO:0007669"/>
    <property type="project" value="InterPro"/>
</dbReference>
<dbReference type="InterPro" id="IPR018211">
    <property type="entry name" value="ADH_Fe_CS"/>
</dbReference>
<dbReference type="GO" id="GO:1990002">
    <property type="term" value="F:methylglyoxal reductase (NADPH) (acetol producing) activity"/>
    <property type="evidence" value="ECO:0007669"/>
    <property type="project" value="TreeGrafter"/>
</dbReference>
<dbReference type="GO" id="GO:0008106">
    <property type="term" value="F:alcohol dehydrogenase (NADP+) activity"/>
    <property type="evidence" value="ECO:0007669"/>
    <property type="project" value="TreeGrafter"/>
</dbReference>
<keyword evidence="5" id="KW-1185">Reference proteome</keyword>
<sequence>MNSFQYQNPTRIVFGRGSVDKLGELAKPFGTTILLVYGSGSIKQTGLYDKVMGQLNEIGANVLELPAVEPNPRLSTVKKGIEIARAGQADLILAVGGGSVIDAAKAVAVGVPYDGDVWDFCIRKAVIRDALPLATVLTLSATGSEMNGNSVISNWEERQKRSFGSPFAYPKFSILDPALTYSVPRNHTVYGSIDIMSHVFEQYFSLTEHTPLQERFCESILHTVIENVGGALTDPGNYEARANLMWAGTMQQDWASHGIEHEISAIYDIPHGAGLSIVFPNWMEYVHTERLDRFVQYAVRVWGIDPAGKSDQETALAGIEATRNFFTRIGAQARLADFGIGAEHLDRMADEAVRFGPIGSFKRLDRQDVRNILESCL</sequence>
<dbReference type="GO" id="GO:0005829">
    <property type="term" value="C:cytosol"/>
    <property type="evidence" value="ECO:0007669"/>
    <property type="project" value="TreeGrafter"/>
</dbReference>
<dbReference type="CDD" id="cd08187">
    <property type="entry name" value="BDH"/>
    <property type="match status" value="1"/>
</dbReference>
<dbReference type="FunFam" id="3.40.50.1970:FF:000003">
    <property type="entry name" value="Alcohol dehydrogenase, iron-containing"/>
    <property type="match status" value="1"/>
</dbReference>
<dbReference type="PROSITE" id="PS00913">
    <property type="entry name" value="ADH_IRON_1"/>
    <property type="match status" value="1"/>
</dbReference>
<dbReference type="Pfam" id="PF25137">
    <property type="entry name" value="ADH_Fe_C"/>
    <property type="match status" value="1"/>
</dbReference>
<organism evidence="4 5">
    <name type="scientific">Paenibacillus hemerocallicola</name>
    <dbReference type="NCBI Taxonomy" id="1172614"/>
    <lineage>
        <taxon>Bacteria</taxon>
        <taxon>Bacillati</taxon>
        <taxon>Bacillota</taxon>
        <taxon>Bacilli</taxon>
        <taxon>Bacillales</taxon>
        <taxon>Paenibacillaceae</taxon>
        <taxon>Paenibacillus</taxon>
    </lineage>
</organism>
<dbReference type="AlphaFoldDB" id="A0A5C4TIT5"/>
<gene>
    <name evidence="4" type="ORF">FE784_01460</name>
</gene>
<name>A0A5C4TIT5_9BACL</name>
<feature type="domain" description="Alcohol dehydrogenase iron-type/glycerol dehydrogenase GldA" evidence="2">
    <location>
        <begin position="9"/>
        <end position="177"/>
    </location>
</feature>
<feature type="domain" description="Fe-containing alcohol dehydrogenase-like C-terminal" evidence="3">
    <location>
        <begin position="188"/>
        <end position="375"/>
    </location>
</feature>
<dbReference type="Proteomes" id="UP000307943">
    <property type="component" value="Unassembled WGS sequence"/>
</dbReference>
<protein>
    <submittedName>
        <fullName evidence="4">Iron-containing alcohol dehydrogenase</fullName>
    </submittedName>
</protein>
<dbReference type="PANTHER" id="PTHR43633">
    <property type="entry name" value="ALCOHOL DEHYDROGENASE YQHD"/>
    <property type="match status" value="1"/>
</dbReference>
<dbReference type="EMBL" id="VDCQ01000001">
    <property type="protein sequence ID" value="TNJ68350.1"/>
    <property type="molecule type" value="Genomic_DNA"/>
</dbReference>
<dbReference type="SUPFAM" id="SSF56796">
    <property type="entry name" value="Dehydroquinate synthase-like"/>
    <property type="match status" value="1"/>
</dbReference>
<dbReference type="RefSeq" id="WP_139600327.1">
    <property type="nucleotide sequence ID" value="NZ_VDCQ01000001.1"/>
</dbReference>
<keyword evidence="1" id="KW-0560">Oxidoreductase</keyword>
<dbReference type="Pfam" id="PF00465">
    <property type="entry name" value="Fe-ADH"/>
    <property type="match status" value="1"/>
</dbReference>
<reference evidence="4 5" key="1">
    <citation type="submission" date="2019-05" db="EMBL/GenBank/DDBJ databases">
        <title>We sequenced the genome of Paenibacillus hemerocallicola KCTC 33185 for further insight into its adaptation and study the phylogeny of Paenibacillus.</title>
        <authorList>
            <person name="Narsing Rao M.P."/>
        </authorList>
    </citation>
    <scope>NUCLEOTIDE SEQUENCE [LARGE SCALE GENOMIC DNA]</scope>
    <source>
        <strain evidence="4 5">KCTC 33185</strain>
    </source>
</reference>
<dbReference type="GO" id="GO:1990362">
    <property type="term" value="F:butanol dehydrogenase (NAD+) activity"/>
    <property type="evidence" value="ECO:0007669"/>
    <property type="project" value="InterPro"/>
</dbReference>
<dbReference type="PANTHER" id="PTHR43633:SF1">
    <property type="entry name" value="ALCOHOL DEHYDROGENASE YQHD"/>
    <property type="match status" value="1"/>
</dbReference>
<evidence type="ECO:0000259" key="3">
    <source>
        <dbReference type="Pfam" id="PF25137"/>
    </source>
</evidence>
<dbReference type="OrthoDB" id="9801156at2"/>